<keyword evidence="2" id="KW-0450">Lipoyl</keyword>
<name>A0A074VJ09_AURM1</name>
<evidence type="ECO:0000259" key="6">
    <source>
        <dbReference type="PROSITE" id="PS51826"/>
    </source>
</evidence>
<dbReference type="RefSeq" id="XP_040877728.1">
    <property type="nucleotide sequence ID" value="XM_041022556.1"/>
</dbReference>
<organism evidence="7 8">
    <name type="scientific">Aureobasidium melanogenum (strain CBS 110374)</name>
    <name type="common">Aureobasidium pullulans var. melanogenum</name>
    <dbReference type="NCBI Taxonomy" id="1043003"/>
    <lineage>
        <taxon>Eukaryota</taxon>
        <taxon>Fungi</taxon>
        <taxon>Dikarya</taxon>
        <taxon>Ascomycota</taxon>
        <taxon>Pezizomycotina</taxon>
        <taxon>Dothideomycetes</taxon>
        <taxon>Dothideomycetidae</taxon>
        <taxon>Dothideales</taxon>
        <taxon>Saccotheciaceae</taxon>
        <taxon>Aureobasidium</taxon>
    </lineage>
</organism>
<feature type="compositionally biased region" description="Low complexity" evidence="4">
    <location>
        <begin position="151"/>
        <end position="181"/>
    </location>
</feature>
<dbReference type="SUPFAM" id="SSF51230">
    <property type="entry name" value="Single hybrid motif"/>
    <property type="match status" value="1"/>
</dbReference>
<protein>
    <recommendedName>
        <fullName evidence="9">Pyruvate dehydrogenase protein x component</fullName>
    </recommendedName>
</protein>
<feature type="region of interest" description="Disordered" evidence="4">
    <location>
        <begin position="117"/>
        <end position="194"/>
    </location>
</feature>
<dbReference type="Pfam" id="PF00364">
    <property type="entry name" value="Biotin_lipoyl"/>
    <property type="match status" value="1"/>
</dbReference>
<evidence type="ECO:0000313" key="7">
    <source>
        <dbReference type="EMBL" id="KEQ60705.1"/>
    </source>
</evidence>
<dbReference type="HOGENOM" id="CLU_035825_2_0_1"/>
<dbReference type="Pfam" id="PF02817">
    <property type="entry name" value="E3_binding"/>
    <property type="match status" value="1"/>
</dbReference>
<proteinExistence type="inferred from homology"/>
<evidence type="ECO:0008006" key="9">
    <source>
        <dbReference type="Google" id="ProtNLM"/>
    </source>
</evidence>
<dbReference type="InterPro" id="IPR045257">
    <property type="entry name" value="E2/Pdx1"/>
</dbReference>
<dbReference type="GO" id="GO:0004742">
    <property type="term" value="F:dihydrolipoyllysine-residue acetyltransferase activity"/>
    <property type="evidence" value="ECO:0007669"/>
    <property type="project" value="TreeGrafter"/>
</dbReference>
<dbReference type="PROSITE" id="PS51826">
    <property type="entry name" value="PSBD"/>
    <property type="match status" value="1"/>
</dbReference>
<dbReference type="InterPro" id="IPR004167">
    <property type="entry name" value="PSBD"/>
</dbReference>
<dbReference type="PANTHER" id="PTHR23151:SF82">
    <property type="entry name" value="PYRUVATE DEHYDROGENASE COMPLEX PROTEIN X COMPONENT, MITOCHONDRIAL"/>
    <property type="match status" value="1"/>
</dbReference>
<dbReference type="InterPro" id="IPR000089">
    <property type="entry name" value="Biotin_lipoyl"/>
</dbReference>
<dbReference type="Proteomes" id="UP000030672">
    <property type="component" value="Unassembled WGS sequence"/>
</dbReference>
<feature type="compositionally biased region" description="Basic and acidic residues" evidence="4">
    <location>
        <begin position="132"/>
        <end position="145"/>
    </location>
</feature>
<evidence type="ECO:0000256" key="4">
    <source>
        <dbReference type="SAM" id="MobiDB-lite"/>
    </source>
</evidence>
<comment type="similarity">
    <text evidence="1">Belongs to the 2-oxoacid dehydrogenase family.</text>
</comment>
<gene>
    <name evidence="7" type="ORF">M437DRAFT_53617</name>
</gene>
<dbReference type="SUPFAM" id="SSF47005">
    <property type="entry name" value="Peripheral subunit-binding domain of 2-oxo acid dehydrogenase complex"/>
    <property type="match status" value="1"/>
</dbReference>
<dbReference type="GeneID" id="63915929"/>
<dbReference type="Gene3D" id="2.40.50.100">
    <property type="match status" value="1"/>
</dbReference>
<keyword evidence="8" id="KW-1185">Reference proteome</keyword>
<feature type="domain" description="Peripheral subunit-binding (PSBD)" evidence="6">
    <location>
        <begin position="197"/>
        <end position="237"/>
    </location>
</feature>
<dbReference type="Gene3D" id="4.10.320.10">
    <property type="entry name" value="E3-binding domain"/>
    <property type="match status" value="1"/>
</dbReference>
<dbReference type="FunFam" id="2.40.50.100:FF:000010">
    <property type="entry name" value="Acetyltransferase component of pyruvate dehydrogenase complex"/>
    <property type="match status" value="1"/>
</dbReference>
<dbReference type="GO" id="GO:0006086">
    <property type="term" value="P:pyruvate decarboxylation to acetyl-CoA"/>
    <property type="evidence" value="ECO:0007669"/>
    <property type="project" value="InterPro"/>
</dbReference>
<reference evidence="7 8" key="1">
    <citation type="journal article" date="2014" name="BMC Genomics">
        <title>Genome sequencing of four Aureobasidium pullulans varieties: biotechnological potential, stress tolerance, and description of new species.</title>
        <authorList>
            <person name="Gostin Ar C."/>
            <person name="Ohm R.A."/>
            <person name="Kogej T."/>
            <person name="Sonjak S."/>
            <person name="Turk M."/>
            <person name="Zajc J."/>
            <person name="Zalar P."/>
            <person name="Grube M."/>
            <person name="Sun H."/>
            <person name="Han J."/>
            <person name="Sharma A."/>
            <person name="Chiniquy J."/>
            <person name="Ngan C.Y."/>
            <person name="Lipzen A."/>
            <person name="Barry K."/>
            <person name="Grigoriev I.V."/>
            <person name="Gunde-Cimerman N."/>
        </authorList>
    </citation>
    <scope>NUCLEOTIDE SEQUENCE [LARGE SCALE GENOMIC DNA]</scope>
    <source>
        <strain evidence="7 8">CBS 110374</strain>
    </source>
</reference>
<evidence type="ECO:0000256" key="2">
    <source>
        <dbReference type="ARBA" id="ARBA00022823"/>
    </source>
</evidence>
<keyword evidence="3" id="KW-0809">Transit peptide</keyword>
<sequence>MVAFASSCRFAAVVVGRHGRRPFSVAAANRAAQNFAMPALSPTMTEGNITSWKLKEGDSFSAGDVLLEIETDKAQMDVEAQDDGVLAKIVVAEGAKAVQVGSRIAVLAEEGDDLATLEIPADESSSSAGQPARKDRPSPQEDLKSGIDTTESSPSAAEAPPSSKPNADASAGGAADTTRATQLHGSSDAKPRKQTYPLYPSVQHLLLQNGLTKEDANKIPASGPAGRLLKGDVLAYLGKIEKNYPGQQAKRMDKLAHLDLSNIQLAAPPKKPEAKPVEAEKPAPIPDTEIALPISLSAVLETQKRVHETLGINLPLSTFIARASELANENLPLSKNRKPTADELFNSVLGLDKVSPKTSRGNYVPQVTGLPAAPLYTSQRAAKKADIIDILAGKPSGPKKAPKIFGAQGVVAAQNVFSVSAPKGDEKRAQEYLERMKQVLEAEPGRLVL</sequence>
<dbReference type="STRING" id="1043003.A0A074VJ09"/>
<evidence type="ECO:0000259" key="5">
    <source>
        <dbReference type="PROSITE" id="PS50968"/>
    </source>
</evidence>
<evidence type="ECO:0000256" key="1">
    <source>
        <dbReference type="ARBA" id="ARBA00007317"/>
    </source>
</evidence>
<evidence type="ECO:0000313" key="8">
    <source>
        <dbReference type="Proteomes" id="UP000030672"/>
    </source>
</evidence>
<dbReference type="InterPro" id="IPR003016">
    <property type="entry name" value="2-oxoA_DH_lipoyl-BS"/>
</dbReference>
<dbReference type="PANTHER" id="PTHR23151">
    <property type="entry name" value="DIHYDROLIPOAMIDE ACETYL/SUCCINYL-TRANSFERASE-RELATED"/>
    <property type="match status" value="1"/>
</dbReference>
<dbReference type="PROSITE" id="PS50968">
    <property type="entry name" value="BIOTINYL_LIPOYL"/>
    <property type="match status" value="1"/>
</dbReference>
<dbReference type="InterPro" id="IPR036625">
    <property type="entry name" value="E3-bd_dom_sf"/>
</dbReference>
<evidence type="ECO:0000256" key="3">
    <source>
        <dbReference type="ARBA" id="ARBA00022946"/>
    </source>
</evidence>
<dbReference type="GO" id="GO:0045254">
    <property type="term" value="C:pyruvate dehydrogenase complex"/>
    <property type="evidence" value="ECO:0007669"/>
    <property type="project" value="InterPro"/>
</dbReference>
<feature type="domain" description="Lipoyl-binding" evidence="5">
    <location>
        <begin position="32"/>
        <end position="108"/>
    </location>
</feature>
<dbReference type="AlphaFoldDB" id="A0A074VJ09"/>
<dbReference type="PROSITE" id="PS00189">
    <property type="entry name" value="LIPOYL"/>
    <property type="match status" value="1"/>
</dbReference>
<dbReference type="CDD" id="cd06849">
    <property type="entry name" value="lipoyl_domain"/>
    <property type="match status" value="1"/>
</dbReference>
<dbReference type="InterPro" id="IPR011053">
    <property type="entry name" value="Single_hybrid_motif"/>
</dbReference>
<dbReference type="EMBL" id="KL584841">
    <property type="protein sequence ID" value="KEQ60705.1"/>
    <property type="molecule type" value="Genomic_DNA"/>
</dbReference>
<accession>A0A074VJ09</accession>